<proteinExistence type="predicted"/>
<evidence type="ECO:0000256" key="1">
    <source>
        <dbReference type="SAM" id="Phobius"/>
    </source>
</evidence>
<feature type="domain" description="LysM" evidence="2">
    <location>
        <begin position="117"/>
        <end position="165"/>
    </location>
</feature>
<evidence type="ECO:0000313" key="4">
    <source>
        <dbReference type="Proteomes" id="UP000433359"/>
    </source>
</evidence>
<organism evidence="3 4">
    <name type="scientific">Anaerobutyricum soehngenii</name>
    <dbReference type="NCBI Taxonomy" id="105843"/>
    <lineage>
        <taxon>Bacteria</taxon>
        <taxon>Bacillati</taxon>
        <taxon>Bacillota</taxon>
        <taxon>Clostridia</taxon>
        <taxon>Lachnospirales</taxon>
        <taxon>Lachnospiraceae</taxon>
        <taxon>Anaerobutyricum</taxon>
    </lineage>
</organism>
<dbReference type="EMBL" id="VULP01000010">
    <property type="protein sequence ID" value="MSU82034.1"/>
    <property type="molecule type" value="Genomic_DNA"/>
</dbReference>
<feature type="transmembrane region" description="Helical" evidence="1">
    <location>
        <begin position="76"/>
        <end position="97"/>
    </location>
</feature>
<dbReference type="AlphaFoldDB" id="A0A6N7YEP6"/>
<keyword evidence="1" id="KW-0472">Membrane</keyword>
<protein>
    <submittedName>
        <fullName evidence="3">LysM peptidoglycan-binding domain-containing protein</fullName>
    </submittedName>
</protein>
<evidence type="ECO:0000259" key="2">
    <source>
        <dbReference type="Pfam" id="PF01476"/>
    </source>
</evidence>
<sequence length="174" mass="20869">MFGIFVWNICIARIIYNMYFRNLFVLDFARKTPRVHQLSMEGFFMQEMSIRTTAQIYNFSELQKKKHERELREKRPFFITGIIIFISLLTICCFLYFSNSIVRAKEPSSDIQYKVVEVQEGDSLWSIARENMEEKSNDYGFTDIYQYIHEIKKCNNMKSNQINTGCYLMVPYYN</sequence>
<reference evidence="3 4" key="1">
    <citation type="submission" date="2019-08" db="EMBL/GenBank/DDBJ databases">
        <title>In-depth cultivation of the pig gut microbiome towards novel bacterial diversity and tailored functional studies.</title>
        <authorList>
            <person name="Wylensek D."/>
            <person name="Hitch T.C.A."/>
            <person name="Clavel T."/>
        </authorList>
    </citation>
    <scope>NUCLEOTIDE SEQUENCE [LARGE SCALE GENOMIC DNA]</scope>
    <source>
        <strain evidence="3 4">BSM-383-APC-4H</strain>
    </source>
</reference>
<dbReference type="Proteomes" id="UP000433359">
    <property type="component" value="Unassembled WGS sequence"/>
</dbReference>
<dbReference type="InterPro" id="IPR018392">
    <property type="entry name" value="LysM"/>
</dbReference>
<gene>
    <name evidence="3" type="ORF">FYJ25_06600</name>
</gene>
<dbReference type="Pfam" id="PF01476">
    <property type="entry name" value="LysM"/>
    <property type="match status" value="1"/>
</dbReference>
<comment type="caution">
    <text evidence="3">The sequence shown here is derived from an EMBL/GenBank/DDBJ whole genome shotgun (WGS) entry which is preliminary data.</text>
</comment>
<name>A0A6N7YEP6_9FIRM</name>
<dbReference type="CDD" id="cd00118">
    <property type="entry name" value="LysM"/>
    <property type="match status" value="1"/>
</dbReference>
<keyword evidence="1" id="KW-0812">Transmembrane</keyword>
<keyword evidence="1" id="KW-1133">Transmembrane helix</keyword>
<feature type="transmembrane region" description="Helical" evidence="1">
    <location>
        <begin position="6"/>
        <end position="24"/>
    </location>
</feature>
<evidence type="ECO:0000313" key="3">
    <source>
        <dbReference type="EMBL" id="MSU82034.1"/>
    </source>
</evidence>
<dbReference type="Gene3D" id="3.10.350.10">
    <property type="entry name" value="LysM domain"/>
    <property type="match status" value="1"/>
</dbReference>
<accession>A0A6N7YEP6</accession>
<dbReference type="InterPro" id="IPR036779">
    <property type="entry name" value="LysM_dom_sf"/>
</dbReference>